<dbReference type="Proteomes" id="UP000032160">
    <property type="component" value="Chromosome I"/>
</dbReference>
<feature type="region of interest" description="Disordered" evidence="6">
    <location>
        <begin position="1"/>
        <end position="22"/>
    </location>
</feature>
<accession>X5MC74</accession>
<dbReference type="Gene3D" id="3.10.290.10">
    <property type="entry name" value="RNA-binding S4 domain"/>
    <property type="match status" value="1"/>
</dbReference>
<dbReference type="GO" id="GO:0000455">
    <property type="term" value="P:enzyme-directed rRNA pseudouridine synthesis"/>
    <property type="evidence" value="ECO:0007669"/>
    <property type="project" value="TreeGrafter"/>
</dbReference>
<evidence type="ECO:0000313" key="9">
    <source>
        <dbReference type="Proteomes" id="UP000032160"/>
    </source>
</evidence>
<dbReference type="Gene3D" id="3.30.2350.10">
    <property type="entry name" value="Pseudouridine synthase"/>
    <property type="match status" value="1"/>
</dbReference>
<dbReference type="GO" id="GO:0003723">
    <property type="term" value="F:RNA binding"/>
    <property type="evidence" value="ECO:0007669"/>
    <property type="project" value="InterPro"/>
</dbReference>
<dbReference type="Pfam" id="PF00849">
    <property type="entry name" value="PseudoU_synth_2"/>
    <property type="match status" value="1"/>
</dbReference>
<feature type="domain" description="Pseudouridine synthase RsuA/RluA-like" evidence="7">
    <location>
        <begin position="146"/>
        <end position="311"/>
    </location>
</feature>
<evidence type="ECO:0000256" key="3">
    <source>
        <dbReference type="ARBA" id="ARBA00036882"/>
    </source>
</evidence>
<dbReference type="InterPro" id="IPR020103">
    <property type="entry name" value="PsdUridine_synth_cat_dom_sf"/>
</dbReference>
<keyword evidence="8" id="KW-0456">Lyase</keyword>
<dbReference type="GO" id="GO:0016829">
    <property type="term" value="F:lyase activity"/>
    <property type="evidence" value="ECO:0007669"/>
    <property type="project" value="UniProtKB-KW"/>
</dbReference>
<dbReference type="InterPro" id="IPR050188">
    <property type="entry name" value="RluA_PseudoU_synthase"/>
</dbReference>
<comment type="catalytic activity">
    <reaction evidence="3">
        <text>uridine(1911/1915/1917) in 23S rRNA = pseudouridine(1911/1915/1917) in 23S rRNA</text>
        <dbReference type="Rhea" id="RHEA:42524"/>
        <dbReference type="Rhea" id="RHEA-COMP:10097"/>
        <dbReference type="Rhea" id="RHEA-COMP:10098"/>
        <dbReference type="ChEBI" id="CHEBI:65314"/>
        <dbReference type="ChEBI" id="CHEBI:65315"/>
        <dbReference type="EC" id="5.4.99.23"/>
    </reaction>
</comment>
<dbReference type="PANTHER" id="PTHR21600">
    <property type="entry name" value="MITOCHONDRIAL RNA PSEUDOURIDINE SYNTHASE"/>
    <property type="match status" value="1"/>
</dbReference>
<dbReference type="GO" id="GO:0160140">
    <property type="term" value="F:23S rRNA pseudouridine(1911/1915/1917) synthase activity"/>
    <property type="evidence" value="ECO:0007669"/>
    <property type="project" value="UniProtKB-EC"/>
</dbReference>
<feature type="active site" evidence="4">
    <location>
        <position position="197"/>
    </location>
</feature>
<dbReference type="EC" id="5.4.99.-" evidence="5"/>
<evidence type="ECO:0000256" key="6">
    <source>
        <dbReference type="SAM" id="MobiDB-lite"/>
    </source>
</evidence>
<dbReference type="HOGENOM" id="CLU_016902_4_4_5"/>
<evidence type="ECO:0000256" key="2">
    <source>
        <dbReference type="ARBA" id="ARBA00023235"/>
    </source>
</evidence>
<sequence>MTDPVASHKTADTPAHEDGTPPYRVEVLDAGDMHASELPLGASLIRVLVGEDAGGLRTDKLLADALPDLSRARVQALIAEGQVEAREAPCTEEGEQVVDETKTRLITNASSKAQPFTAYDVMHPAAKAAEPEPQDIPLTVLFEDDHLIVINKPAGMVVHPAAGNEDGTLVNALLHHCAGTLSGIGGVARPGIVHRLDKETSGVMVAAKTDQAHKALAAQFASHGADGALERAYWALVWGHPRRRKFTIDAPLGRHPNDRKKMAVVSEAVGRRAVTHLEVKKRFEPEGKPVAALVQCRLETGRTHQIRVHLTKEGIPVIGDPVYGRSHMTMANGLPEPAKSVAKAFSRQALHAYLLGFSHPKTAEKLIFEADLPPDMAKLLACLEAL</sequence>
<dbReference type="InterPro" id="IPR036986">
    <property type="entry name" value="S4_RNA-bd_sf"/>
</dbReference>
<name>X5MC74_9HYPH</name>
<gene>
    <name evidence="8" type="ORF">BN1012_Phect663</name>
</gene>
<dbReference type="AlphaFoldDB" id="X5MC74"/>
<evidence type="ECO:0000259" key="7">
    <source>
        <dbReference type="Pfam" id="PF00849"/>
    </source>
</evidence>
<dbReference type="CDD" id="cd02869">
    <property type="entry name" value="PseudoU_synth_RluA_like"/>
    <property type="match status" value="1"/>
</dbReference>
<dbReference type="InterPro" id="IPR006145">
    <property type="entry name" value="PsdUridine_synth_RsuA/RluA"/>
</dbReference>
<comment type="similarity">
    <text evidence="1 5">Belongs to the pseudouridine synthase RluA family.</text>
</comment>
<protein>
    <recommendedName>
        <fullName evidence="5">Pseudouridine synthase</fullName>
        <ecNumber evidence="5">5.4.99.-</ecNumber>
    </recommendedName>
</protein>
<dbReference type="STRING" id="1458461.BN1012_Phect663"/>
<evidence type="ECO:0000256" key="5">
    <source>
        <dbReference type="RuleBase" id="RU362028"/>
    </source>
</evidence>
<dbReference type="PROSITE" id="PS01129">
    <property type="entry name" value="PSI_RLU"/>
    <property type="match status" value="1"/>
</dbReference>
<dbReference type="NCBIfam" id="TIGR00005">
    <property type="entry name" value="rluA_subfam"/>
    <property type="match status" value="1"/>
</dbReference>
<evidence type="ECO:0000256" key="1">
    <source>
        <dbReference type="ARBA" id="ARBA00010876"/>
    </source>
</evidence>
<organism evidence="8 9">
    <name type="scientific">Candidatus Phaeomarinibacter ectocarpi</name>
    <dbReference type="NCBI Taxonomy" id="1458461"/>
    <lineage>
        <taxon>Bacteria</taxon>
        <taxon>Pseudomonadati</taxon>
        <taxon>Pseudomonadota</taxon>
        <taxon>Alphaproteobacteria</taxon>
        <taxon>Hyphomicrobiales</taxon>
        <taxon>Parvibaculaceae</taxon>
        <taxon>Candidatus Phaeomarinibacter</taxon>
    </lineage>
</organism>
<reference evidence="8 9" key="1">
    <citation type="journal article" date="2014" name="Front. Genet.">
        <title>Genome and metabolic network of "Candidatus Phaeomarinobacter ectocarpi" Ec32, a new candidate genus of Alphaproteobacteria frequently associated with brown algae.</title>
        <authorList>
            <person name="Dittami S.M."/>
            <person name="Barbeyron T."/>
            <person name="Boyen C."/>
            <person name="Cambefort J."/>
            <person name="Collet G."/>
            <person name="Delage L."/>
            <person name="Gobet A."/>
            <person name="Groisillier A."/>
            <person name="Leblanc C."/>
            <person name="Michel G."/>
            <person name="Scornet D."/>
            <person name="Siegel A."/>
            <person name="Tapia J.E."/>
            <person name="Tonon T."/>
        </authorList>
    </citation>
    <scope>NUCLEOTIDE SEQUENCE [LARGE SCALE GENOMIC DNA]</scope>
    <source>
        <strain evidence="8 9">Ec32</strain>
    </source>
</reference>
<evidence type="ECO:0000313" key="8">
    <source>
        <dbReference type="EMBL" id="CDO58877.1"/>
    </source>
</evidence>
<feature type="compositionally biased region" description="Basic and acidic residues" evidence="6">
    <location>
        <begin position="9"/>
        <end position="19"/>
    </location>
</feature>
<comment type="catalytic activity">
    <reaction evidence="5">
        <text>a uridine in RNA = a pseudouridine in RNA</text>
        <dbReference type="Rhea" id="RHEA:48348"/>
        <dbReference type="Rhea" id="RHEA-COMP:12068"/>
        <dbReference type="Rhea" id="RHEA-COMP:12069"/>
        <dbReference type="ChEBI" id="CHEBI:65314"/>
        <dbReference type="ChEBI" id="CHEBI:65315"/>
    </reaction>
</comment>
<comment type="function">
    <text evidence="5">Responsible for synthesis of pseudouridine from uracil.</text>
</comment>
<keyword evidence="9" id="KW-1185">Reference proteome</keyword>
<dbReference type="PANTHER" id="PTHR21600:SF44">
    <property type="entry name" value="RIBOSOMAL LARGE SUBUNIT PSEUDOURIDINE SYNTHASE D"/>
    <property type="match status" value="1"/>
</dbReference>
<dbReference type="PATRIC" id="fig|1458461.3.peg.664"/>
<dbReference type="EMBL" id="HG966617">
    <property type="protein sequence ID" value="CDO58877.1"/>
    <property type="molecule type" value="Genomic_DNA"/>
</dbReference>
<dbReference type="InterPro" id="IPR006225">
    <property type="entry name" value="PsdUridine_synth_RluC/D"/>
</dbReference>
<dbReference type="RefSeq" id="WP_320408856.1">
    <property type="nucleotide sequence ID" value="NZ_HG966617.1"/>
</dbReference>
<dbReference type="InterPro" id="IPR006224">
    <property type="entry name" value="PsdUridine_synth_RluA-like_CS"/>
</dbReference>
<dbReference type="KEGG" id="pect:BN1012_Phect663"/>
<proteinExistence type="inferred from homology"/>
<dbReference type="SUPFAM" id="SSF55120">
    <property type="entry name" value="Pseudouridine synthase"/>
    <property type="match status" value="1"/>
</dbReference>
<evidence type="ECO:0000256" key="4">
    <source>
        <dbReference type="PIRSR" id="PIRSR606225-1"/>
    </source>
</evidence>
<keyword evidence="2 5" id="KW-0413">Isomerase</keyword>
<dbReference type="CDD" id="cd00165">
    <property type="entry name" value="S4"/>
    <property type="match status" value="1"/>
</dbReference>